<dbReference type="InterPro" id="IPR029058">
    <property type="entry name" value="AB_hydrolase_fold"/>
</dbReference>
<protein>
    <recommendedName>
        <fullName evidence="3">AB hydrolase-1 domain-containing protein</fullName>
    </recommendedName>
</protein>
<dbReference type="Proteomes" id="UP000799118">
    <property type="component" value="Unassembled WGS sequence"/>
</dbReference>
<name>A0A6A4I1K8_9AGAR</name>
<accession>A0A6A4I1K8</accession>
<dbReference type="AlphaFoldDB" id="A0A6A4I1K8"/>
<gene>
    <name evidence="1" type="ORF">BT96DRAFT_789994</name>
</gene>
<evidence type="ECO:0008006" key="3">
    <source>
        <dbReference type="Google" id="ProtNLM"/>
    </source>
</evidence>
<dbReference type="SUPFAM" id="SSF53474">
    <property type="entry name" value="alpha/beta-Hydrolases"/>
    <property type="match status" value="1"/>
</dbReference>
<dbReference type="Gene3D" id="3.40.50.1820">
    <property type="entry name" value="alpha/beta hydrolase"/>
    <property type="match status" value="1"/>
</dbReference>
<evidence type="ECO:0000313" key="2">
    <source>
        <dbReference type="Proteomes" id="UP000799118"/>
    </source>
</evidence>
<dbReference type="OrthoDB" id="5311491at2759"/>
<feature type="non-terminal residue" evidence="1">
    <location>
        <position position="1"/>
    </location>
</feature>
<dbReference type="EMBL" id="ML769407">
    <property type="protein sequence ID" value="KAE9405642.1"/>
    <property type="molecule type" value="Genomic_DNA"/>
</dbReference>
<feature type="non-terminal residue" evidence="1">
    <location>
        <position position="220"/>
    </location>
</feature>
<evidence type="ECO:0000313" key="1">
    <source>
        <dbReference type="EMBL" id="KAE9405642.1"/>
    </source>
</evidence>
<proteinExistence type="predicted"/>
<sequence>ILFSDTGPVQQMDEYTTLVVVHGTSFNSGIFGRILNIGLEHKMRIVLLTRREYKGSCPYTDKELALLNQGKKEFLEIVGNELAYFLLWFAETQQIPRASLDKKSGGIALLGWSMGNHATLSLLGQHHAVPVEKYSKLSLYLRHLIIHDPPFTSLGYPGPTYGYHPFKDPDLTTLEAKVTNFSVWVTEYYKHPGYDSRELFNLDSRKHGDNASVEWFTAAE</sequence>
<keyword evidence="2" id="KW-1185">Reference proteome</keyword>
<reference evidence="1" key="1">
    <citation type="journal article" date="2019" name="Environ. Microbiol.">
        <title>Fungal ecological strategies reflected in gene transcription - a case study of two litter decomposers.</title>
        <authorList>
            <person name="Barbi F."/>
            <person name="Kohler A."/>
            <person name="Barry K."/>
            <person name="Baskaran P."/>
            <person name="Daum C."/>
            <person name="Fauchery L."/>
            <person name="Ihrmark K."/>
            <person name="Kuo A."/>
            <person name="LaButti K."/>
            <person name="Lipzen A."/>
            <person name="Morin E."/>
            <person name="Grigoriev I.V."/>
            <person name="Henrissat B."/>
            <person name="Lindahl B."/>
            <person name="Martin F."/>
        </authorList>
    </citation>
    <scope>NUCLEOTIDE SEQUENCE</scope>
    <source>
        <strain evidence="1">JB14</strain>
    </source>
</reference>
<organism evidence="1 2">
    <name type="scientific">Gymnopus androsaceus JB14</name>
    <dbReference type="NCBI Taxonomy" id="1447944"/>
    <lineage>
        <taxon>Eukaryota</taxon>
        <taxon>Fungi</taxon>
        <taxon>Dikarya</taxon>
        <taxon>Basidiomycota</taxon>
        <taxon>Agaricomycotina</taxon>
        <taxon>Agaricomycetes</taxon>
        <taxon>Agaricomycetidae</taxon>
        <taxon>Agaricales</taxon>
        <taxon>Marasmiineae</taxon>
        <taxon>Omphalotaceae</taxon>
        <taxon>Gymnopus</taxon>
    </lineage>
</organism>